<proteinExistence type="inferred from homology"/>
<dbReference type="EMBL" id="JADOUA010000001">
    <property type="protein sequence ID" value="MBG6093443.1"/>
    <property type="molecule type" value="Genomic_DNA"/>
</dbReference>
<evidence type="ECO:0000259" key="10">
    <source>
        <dbReference type="SMART" id="SM00986"/>
    </source>
</evidence>
<evidence type="ECO:0000256" key="7">
    <source>
        <dbReference type="ARBA" id="ARBA00023004"/>
    </source>
</evidence>
<comment type="caution">
    <text evidence="11">The sequence shown here is derived from an EMBL/GenBank/DDBJ whole genome shotgun (WGS) entry which is preliminary data.</text>
</comment>
<dbReference type="AlphaFoldDB" id="A0A931DVG0"/>
<evidence type="ECO:0000256" key="5">
    <source>
        <dbReference type="ARBA" id="ARBA00022763"/>
    </source>
</evidence>
<dbReference type="SUPFAM" id="SSF52141">
    <property type="entry name" value="Uracil-DNA glycosylase-like"/>
    <property type="match status" value="1"/>
</dbReference>
<dbReference type="InterPro" id="IPR005122">
    <property type="entry name" value="Uracil-DNA_glycosylase-like"/>
</dbReference>
<evidence type="ECO:0000313" key="11">
    <source>
        <dbReference type="EMBL" id="MBG6093443.1"/>
    </source>
</evidence>
<keyword evidence="12" id="KW-1185">Reference proteome</keyword>
<keyword evidence="4" id="KW-0479">Metal-binding</keyword>
<dbReference type="NCBIfam" id="TIGR03914">
    <property type="entry name" value="UDG_fam_dom"/>
    <property type="match status" value="1"/>
</dbReference>
<dbReference type="GO" id="GO:0046872">
    <property type="term" value="F:metal ion binding"/>
    <property type="evidence" value="ECO:0007669"/>
    <property type="project" value="UniProtKB-KW"/>
</dbReference>
<evidence type="ECO:0000256" key="8">
    <source>
        <dbReference type="ARBA" id="ARBA00023014"/>
    </source>
</evidence>
<keyword evidence="8" id="KW-0411">Iron-sulfur</keyword>
<name>A0A931DVG0_9ACTN</name>
<dbReference type="InterPro" id="IPR051536">
    <property type="entry name" value="UDG_Type-4/5"/>
</dbReference>
<dbReference type="PANTHER" id="PTHR33693">
    <property type="entry name" value="TYPE-5 URACIL-DNA GLYCOSYLASE"/>
    <property type="match status" value="1"/>
</dbReference>
<organism evidence="11 12">
    <name type="scientific">Actinomadura viridis</name>
    <dbReference type="NCBI Taxonomy" id="58110"/>
    <lineage>
        <taxon>Bacteria</taxon>
        <taxon>Bacillati</taxon>
        <taxon>Actinomycetota</taxon>
        <taxon>Actinomycetes</taxon>
        <taxon>Streptosporangiales</taxon>
        <taxon>Thermomonosporaceae</taxon>
        <taxon>Actinomadura</taxon>
    </lineage>
</organism>
<protein>
    <recommendedName>
        <fullName evidence="2">Type-4 uracil-DNA glycosylase</fullName>
    </recommendedName>
</protein>
<evidence type="ECO:0000256" key="6">
    <source>
        <dbReference type="ARBA" id="ARBA00022801"/>
    </source>
</evidence>
<dbReference type="SMART" id="SM00986">
    <property type="entry name" value="UDG"/>
    <property type="match status" value="1"/>
</dbReference>
<dbReference type="GO" id="GO:0097506">
    <property type="term" value="F:deaminated base DNA N-glycosylase activity"/>
    <property type="evidence" value="ECO:0007669"/>
    <property type="project" value="UniProtKB-ARBA"/>
</dbReference>
<keyword evidence="5" id="KW-0227">DNA damage</keyword>
<dbReference type="Pfam" id="PF03167">
    <property type="entry name" value="UDG"/>
    <property type="match status" value="1"/>
</dbReference>
<evidence type="ECO:0000256" key="2">
    <source>
        <dbReference type="ARBA" id="ARBA00019403"/>
    </source>
</evidence>
<dbReference type="PANTHER" id="PTHR33693:SF9">
    <property type="entry name" value="TYPE-4 URACIL-DNA GLYCOSYLASE"/>
    <property type="match status" value="1"/>
</dbReference>
<reference evidence="11" key="1">
    <citation type="submission" date="2020-11" db="EMBL/GenBank/DDBJ databases">
        <title>Sequencing the genomes of 1000 actinobacteria strains.</title>
        <authorList>
            <person name="Klenk H.-P."/>
        </authorList>
    </citation>
    <scope>NUCLEOTIDE SEQUENCE</scope>
    <source>
        <strain evidence="11">DSM 43175</strain>
    </source>
</reference>
<dbReference type="SMART" id="SM00987">
    <property type="entry name" value="UreE_C"/>
    <property type="match status" value="1"/>
</dbReference>
<keyword evidence="7" id="KW-0408">Iron</keyword>
<dbReference type="InterPro" id="IPR036895">
    <property type="entry name" value="Uracil-DNA_glycosylase-like_sf"/>
</dbReference>
<keyword evidence="11" id="KW-0548">Nucleotidyltransferase</keyword>
<dbReference type="GO" id="GO:0006281">
    <property type="term" value="P:DNA repair"/>
    <property type="evidence" value="ECO:0007669"/>
    <property type="project" value="UniProtKB-KW"/>
</dbReference>
<dbReference type="GO" id="GO:0016779">
    <property type="term" value="F:nucleotidyltransferase activity"/>
    <property type="evidence" value="ECO:0007669"/>
    <property type="project" value="UniProtKB-KW"/>
</dbReference>
<dbReference type="CDD" id="cd10030">
    <property type="entry name" value="UDG-F4_TTUDGA_SPO1dp_like"/>
    <property type="match status" value="1"/>
</dbReference>
<keyword evidence="3" id="KW-0004">4Fe-4S</keyword>
<evidence type="ECO:0000256" key="9">
    <source>
        <dbReference type="ARBA" id="ARBA00023204"/>
    </source>
</evidence>
<keyword evidence="6" id="KW-0378">Hydrolase</keyword>
<evidence type="ECO:0000256" key="4">
    <source>
        <dbReference type="ARBA" id="ARBA00022723"/>
    </source>
</evidence>
<comment type="similarity">
    <text evidence="1">Belongs to the uracil-DNA glycosylase (UDG) superfamily. Type 4 (UDGa) family.</text>
</comment>
<dbReference type="InterPro" id="IPR005273">
    <property type="entry name" value="Ura-DNA_glyco_family4"/>
</dbReference>
<accession>A0A931DVG0</accession>
<keyword evidence="9" id="KW-0234">DNA repair</keyword>
<dbReference type="Proteomes" id="UP000614047">
    <property type="component" value="Unassembled WGS sequence"/>
</dbReference>
<evidence type="ECO:0000313" key="12">
    <source>
        <dbReference type="Proteomes" id="UP000614047"/>
    </source>
</evidence>
<feature type="domain" description="Uracil-DNA glycosylase-like" evidence="10">
    <location>
        <begin position="47"/>
        <end position="240"/>
    </location>
</feature>
<dbReference type="Gene3D" id="3.40.470.10">
    <property type="entry name" value="Uracil-DNA glycosylase-like domain"/>
    <property type="match status" value="1"/>
</dbReference>
<keyword evidence="11" id="KW-0808">Transferase</keyword>
<sequence length="247" mass="25631">MSSVSSHDATPYLPAGPGARADLDALRRASADCRGCPLHENATQTVFGAGAPGARAVLVGEQPGDQEDRRGEPFVGPAGRVLDQALEEAGIERADVYVTNAVKHFKFKRFQGGKRRIHETPNGREMRACRPWLLAELRALEPDVVVALGATAGKALLGSSFRVTRQRGELLPLPDLDLIGTPAAARAVAEAAGGAGGETSGDGAAGDGAAVRLVATIHPSAVLRADDREEMYAGLVDDLRVAAAALG</sequence>
<gene>
    <name evidence="11" type="ORF">IW256_007556</name>
</gene>
<dbReference type="GO" id="GO:0051539">
    <property type="term" value="F:4 iron, 4 sulfur cluster binding"/>
    <property type="evidence" value="ECO:0007669"/>
    <property type="project" value="UniProtKB-KW"/>
</dbReference>
<evidence type="ECO:0000256" key="1">
    <source>
        <dbReference type="ARBA" id="ARBA00006521"/>
    </source>
</evidence>
<evidence type="ECO:0000256" key="3">
    <source>
        <dbReference type="ARBA" id="ARBA00022485"/>
    </source>
</evidence>
<dbReference type="RefSeq" id="WP_197015505.1">
    <property type="nucleotide sequence ID" value="NZ_BAABES010000030.1"/>
</dbReference>